<reference evidence="2" key="1">
    <citation type="submission" date="2020-02" db="EMBL/GenBank/DDBJ databases">
        <authorList>
            <person name="Scholz U."/>
            <person name="Mascher M."/>
            <person name="Fiebig A."/>
        </authorList>
    </citation>
    <scope>NUCLEOTIDE SEQUENCE</scope>
</reference>
<accession>A0A7I8LF08</accession>
<dbReference type="Proteomes" id="UP000663760">
    <property type="component" value="Chromosome 15"/>
</dbReference>
<organism evidence="2 3">
    <name type="scientific">Spirodela intermedia</name>
    <name type="common">Intermediate duckweed</name>
    <dbReference type="NCBI Taxonomy" id="51605"/>
    <lineage>
        <taxon>Eukaryota</taxon>
        <taxon>Viridiplantae</taxon>
        <taxon>Streptophyta</taxon>
        <taxon>Embryophyta</taxon>
        <taxon>Tracheophyta</taxon>
        <taxon>Spermatophyta</taxon>
        <taxon>Magnoliopsida</taxon>
        <taxon>Liliopsida</taxon>
        <taxon>Araceae</taxon>
        <taxon>Lemnoideae</taxon>
        <taxon>Spirodela</taxon>
    </lineage>
</organism>
<keyword evidence="1" id="KW-1133">Transmembrane helix</keyword>
<feature type="transmembrane region" description="Helical" evidence="1">
    <location>
        <begin position="6"/>
        <end position="24"/>
    </location>
</feature>
<dbReference type="EMBL" id="LR746278">
    <property type="protein sequence ID" value="CAA7408597.1"/>
    <property type="molecule type" value="Genomic_DNA"/>
</dbReference>
<evidence type="ECO:0000313" key="3">
    <source>
        <dbReference type="Proteomes" id="UP000663760"/>
    </source>
</evidence>
<evidence type="ECO:0000256" key="1">
    <source>
        <dbReference type="SAM" id="Phobius"/>
    </source>
</evidence>
<keyword evidence="1" id="KW-0812">Transmembrane</keyword>
<sequence length="26" mass="2815">MVVSHMLTLIGVFMCFSISVVCSSSH</sequence>
<proteinExistence type="predicted"/>
<name>A0A7I8LF08_SPIIN</name>
<evidence type="ECO:0000313" key="2">
    <source>
        <dbReference type="EMBL" id="CAA7408597.1"/>
    </source>
</evidence>
<keyword evidence="1" id="KW-0472">Membrane</keyword>
<gene>
    <name evidence="2" type="ORF">SI8410_15019275</name>
</gene>
<protein>
    <submittedName>
        <fullName evidence="2">Uncharacterized protein</fullName>
    </submittedName>
</protein>
<keyword evidence="3" id="KW-1185">Reference proteome</keyword>
<dbReference type="AlphaFoldDB" id="A0A7I8LF08"/>